<evidence type="ECO:0000313" key="2">
    <source>
        <dbReference type="Proteomes" id="UP000436047"/>
    </source>
</evidence>
<reference evidence="1 2" key="1">
    <citation type="submission" date="2019-08" db="EMBL/GenBank/DDBJ databases">
        <title>In-depth cultivation of the pig gut microbiome towards novel bacterial diversity and tailored functional studies.</title>
        <authorList>
            <person name="Wylensek D."/>
            <person name="Hitch T.C.A."/>
            <person name="Clavel T."/>
        </authorList>
    </citation>
    <scope>NUCLEOTIDE SEQUENCE [LARGE SCALE GENOMIC DNA]</scope>
    <source>
        <strain evidence="1 2">WCA-389-WT-23B</strain>
    </source>
</reference>
<dbReference type="EMBL" id="VUMI01000025">
    <property type="protein sequence ID" value="MSS89679.1"/>
    <property type="molecule type" value="Genomic_DNA"/>
</dbReference>
<dbReference type="GeneID" id="86054491"/>
<comment type="caution">
    <text evidence="1">The sequence shown here is derived from an EMBL/GenBank/DDBJ whole genome shotgun (WGS) entry which is preliminary data.</text>
</comment>
<accession>A0A6N7W365</accession>
<organism evidence="1 2">
    <name type="scientific">Eisenbergiella porci</name>
    <dbReference type="NCBI Taxonomy" id="2652274"/>
    <lineage>
        <taxon>Bacteria</taxon>
        <taxon>Bacillati</taxon>
        <taxon>Bacillota</taxon>
        <taxon>Clostridia</taxon>
        <taxon>Lachnospirales</taxon>
        <taxon>Lachnospiraceae</taxon>
        <taxon>Eisenbergiella</taxon>
    </lineage>
</organism>
<name>A0A6N7W365_9FIRM</name>
<evidence type="ECO:0000313" key="1">
    <source>
        <dbReference type="EMBL" id="MSS89679.1"/>
    </source>
</evidence>
<gene>
    <name evidence="1" type="ORF">FYJ45_15715</name>
</gene>
<dbReference type="Proteomes" id="UP000436047">
    <property type="component" value="Unassembled WGS sequence"/>
</dbReference>
<dbReference type="AlphaFoldDB" id="A0A6N7W365"/>
<sequence>MAYNEKQKEYAMDYAKRTLKRIPLDVKKEYYENVIVPESEKCGLSVRAFILEAIAEKIERNS</sequence>
<proteinExistence type="predicted"/>
<dbReference type="RefSeq" id="WP_154465623.1">
    <property type="nucleotide sequence ID" value="NZ_VUMI01000025.1"/>
</dbReference>
<protein>
    <submittedName>
        <fullName evidence="1">Uncharacterized protein</fullName>
    </submittedName>
</protein>
<keyword evidence="2" id="KW-1185">Reference proteome</keyword>